<dbReference type="PANTHER" id="PTHR47505">
    <property type="entry name" value="DNA UTILIZATION PROTEIN YHGH"/>
    <property type="match status" value="1"/>
</dbReference>
<gene>
    <name evidence="3" type="ORF">BMAGN_0609</name>
</gene>
<organism evidence="3 4">
    <name type="scientific">Bifidobacterium magnum</name>
    <dbReference type="NCBI Taxonomy" id="1692"/>
    <lineage>
        <taxon>Bacteria</taxon>
        <taxon>Bacillati</taxon>
        <taxon>Actinomycetota</taxon>
        <taxon>Actinomycetes</taxon>
        <taxon>Bifidobacteriales</taxon>
        <taxon>Bifidobacteriaceae</taxon>
        <taxon>Bifidobacterium</taxon>
    </lineage>
</organism>
<protein>
    <submittedName>
        <fullName evidence="3">Phosphoribosyltransferase</fullName>
    </submittedName>
</protein>
<dbReference type="Proteomes" id="UP000029052">
    <property type="component" value="Unassembled WGS sequence"/>
</dbReference>
<evidence type="ECO:0000259" key="2">
    <source>
        <dbReference type="Pfam" id="PF00156"/>
    </source>
</evidence>
<proteinExistence type="inferred from homology"/>
<dbReference type="CDD" id="cd06223">
    <property type="entry name" value="PRTases_typeI"/>
    <property type="match status" value="1"/>
</dbReference>
<keyword evidence="3" id="KW-0328">Glycosyltransferase</keyword>
<dbReference type="eggNOG" id="COG1040">
    <property type="taxonomic scope" value="Bacteria"/>
</dbReference>
<dbReference type="SUPFAM" id="SSF53271">
    <property type="entry name" value="PRTase-like"/>
    <property type="match status" value="1"/>
</dbReference>
<dbReference type="Gene3D" id="3.40.50.2020">
    <property type="match status" value="1"/>
</dbReference>
<name>A0A087BCI7_9BIFI</name>
<evidence type="ECO:0000256" key="1">
    <source>
        <dbReference type="ARBA" id="ARBA00008007"/>
    </source>
</evidence>
<sequence length="240" mass="26111">MIEEMRAVCKDMAHAMGLVLFPRGCAGCGEPHEVLCVKCARLFSKRYTFALAGTVLGEGFASARYEGAVRHAILAWKDHGDEECDGPFADIMATLLCRDECLARLRGYGHVLVVPTPSSPRSVRARGRDHMMPLARSLARALREQGVDAKACGALEMRGMHGKSVQTRSARQRSRRVAGHIDVSKRMRTALLERRDLAVIIVDDIVTSGATMRACVQAFRNIEVPVFGAASLAYAPATGT</sequence>
<feature type="domain" description="Phosphoribosyltransferase" evidence="2">
    <location>
        <begin position="133"/>
        <end position="237"/>
    </location>
</feature>
<dbReference type="EMBL" id="JGZB01000003">
    <property type="protein sequence ID" value="KFI68737.1"/>
    <property type="molecule type" value="Genomic_DNA"/>
</dbReference>
<keyword evidence="3" id="KW-0808">Transferase</keyword>
<dbReference type="GO" id="GO:0016757">
    <property type="term" value="F:glycosyltransferase activity"/>
    <property type="evidence" value="ECO:0007669"/>
    <property type="project" value="UniProtKB-KW"/>
</dbReference>
<dbReference type="STRING" id="1692.BMAGN_0609"/>
<evidence type="ECO:0000313" key="4">
    <source>
        <dbReference type="Proteomes" id="UP000029052"/>
    </source>
</evidence>
<comment type="similarity">
    <text evidence="1">Belongs to the ComF/GntX family.</text>
</comment>
<dbReference type="RefSeq" id="WP_033510481.1">
    <property type="nucleotide sequence ID" value="NZ_JGZB01000003.1"/>
</dbReference>
<dbReference type="InterPro" id="IPR000836">
    <property type="entry name" value="PRTase_dom"/>
</dbReference>
<dbReference type="Pfam" id="PF00156">
    <property type="entry name" value="Pribosyltran"/>
    <property type="match status" value="1"/>
</dbReference>
<comment type="caution">
    <text evidence="3">The sequence shown here is derived from an EMBL/GenBank/DDBJ whole genome shotgun (WGS) entry which is preliminary data.</text>
</comment>
<dbReference type="InterPro" id="IPR029057">
    <property type="entry name" value="PRTase-like"/>
</dbReference>
<dbReference type="PANTHER" id="PTHR47505:SF1">
    <property type="entry name" value="DNA UTILIZATION PROTEIN YHGH"/>
    <property type="match status" value="1"/>
</dbReference>
<evidence type="ECO:0000313" key="3">
    <source>
        <dbReference type="EMBL" id="KFI68737.1"/>
    </source>
</evidence>
<dbReference type="AlphaFoldDB" id="A0A087BCI7"/>
<accession>A0A087BCI7</accession>
<dbReference type="InterPro" id="IPR051910">
    <property type="entry name" value="ComF/GntX_DNA_util-trans"/>
</dbReference>
<reference evidence="3 4" key="1">
    <citation type="submission" date="2014-03" db="EMBL/GenBank/DDBJ databases">
        <title>Genomics of Bifidobacteria.</title>
        <authorList>
            <person name="Ventura M."/>
            <person name="Milani C."/>
            <person name="Lugli G.A."/>
        </authorList>
    </citation>
    <scope>NUCLEOTIDE SEQUENCE [LARGE SCALE GENOMIC DNA]</scope>
    <source>
        <strain evidence="3 4">LMG 11591</strain>
    </source>
</reference>
<keyword evidence="4" id="KW-1185">Reference proteome</keyword>